<dbReference type="Pfam" id="PF00583">
    <property type="entry name" value="Acetyltransf_1"/>
    <property type="match status" value="1"/>
</dbReference>
<evidence type="ECO:0000259" key="3">
    <source>
        <dbReference type="PROSITE" id="PS51186"/>
    </source>
</evidence>
<accession>A0ABS5GYD3</accession>
<protein>
    <submittedName>
        <fullName evidence="4">GNAT family N-acetyltransferase</fullName>
    </submittedName>
</protein>
<reference evidence="4 5" key="1">
    <citation type="submission" date="2021-04" db="EMBL/GenBank/DDBJ databases">
        <title>novel species isolated from subtropical streams in China.</title>
        <authorList>
            <person name="Lu H."/>
        </authorList>
    </citation>
    <scope>NUCLEOTIDE SEQUENCE [LARGE SCALE GENOMIC DNA]</scope>
    <source>
        <strain evidence="4 5">FT147W</strain>
    </source>
</reference>
<dbReference type="RefSeq" id="WP_212677570.1">
    <property type="nucleotide sequence ID" value="NZ_JAGSPK010000001.1"/>
</dbReference>
<keyword evidence="5" id="KW-1185">Reference proteome</keyword>
<keyword evidence="1" id="KW-0808">Transferase</keyword>
<evidence type="ECO:0000256" key="1">
    <source>
        <dbReference type="ARBA" id="ARBA00022679"/>
    </source>
</evidence>
<dbReference type="Proteomes" id="UP000682982">
    <property type="component" value="Unassembled WGS sequence"/>
</dbReference>
<dbReference type="PROSITE" id="PS51186">
    <property type="entry name" value="GNAT"/>
    <property type="match status" value="1"/>
</dbReference>
<proteinExistence type="predicted"/>
<feature type="domain" description="N-acetyltransferase" evidence="3">
    <location>
        <begin position="8"/>
        <end position="175"/>
    </location>
</feature>
<dbReference type="Gene3D" id="3.40.630.30">
    <property type="match status" value="1"/>
</dbReference>
<dbReference type="SUPFAM" id="SSF55729">
    <property type="entry name" value="Acyl-CoA N-acyltransferases (Nat)"/>
    <property type="match status" value="1"/>
</dbReference>
<keyword evidence="2" id="KW-0012">Acyltransferase</keyword>
<evidence type="ECO:0000313" key="5">
    <source>
        <dbReference type="Proteomes" id="UP000682982"/>
    </source>
</evidence>
<dbReference type="CDD" id="cd04301">
    <property type="entry name" value="NAT_SF"/>
    <property type="match status" value="1"/>
</dbReference>
<dbReference type="InterPro" id="IPR016181">
    <property type="entry name" value="Acyl_CoA_acyltransferase"/>
</dbReference>
<dbReference type="PANTHER" id="PTHR43072">
    <property type="entry name" value="N-ACETYLTRANSFERASE"/>
    <property type="match status" value="1"/>
</dbReference>
<dbReference type="InterPro" id="IPR000182">
    <property type="entry name" value="GNAT_dom"/>
</dbReference>
<name>A0ABS5GYD3_9BURK</name>
<organism evidence="4 5">
    <name type="scientific">Undibacterium rivi</name>
    <dbReference type="NCBI Taxonomy" id="2828729"/>
    <lineage>
        <taxon>Bacteria</taxon>
        <taxon>Pseudomonadati</taxon>
        <taxon>Pseudomonadota</taxon>
        <taxon>Betaproteobacteria</taxon>
        <taxon>Burkholderiales</taxon>
        <taxon>Oxalobacteraceae</taxon>
        <taxon>Undibacterium</taxon>
    </lineage>
</organism>
<dbReference type="EMBL" id="JAGSPK010000001">
    <property type="protein sequence ID" value="MBR7791388.1"/>
    <property type="molecule type" value="Genomic_DNA"/>
</dbReference>
<evidence type="ECO:0000313" key="4">
    <source>
        <dbReference type="EMBL" id="MBR7791388.1"/>
    </source>
</evidence>
<dbReference type="PANTHER" id="PTHR43072:SF23">
    <property type="entry name" value="UPF0039 PROTEIN C11D3.02C"/>
    <property type="match status" value="1"/>
</dbReference>
<gene>
    <name evidence="4" type="ORF">KDM87_02185</name>
</gene>
<evidence type="ECO:0000256" key="2">
    <source>
        <dbReference type="ARBA" id="ARBA00023315"/>
    </source>
</evidence>
<sequence>MTSSPTSYTIRPLTAQEWQQYRQIRLRSLADYPNAFGSTFAAEKDRSDEAWATRLLLATSSGKDYPLIAKISGVNSGDNNAFAGLLWAKEDATDTSVVNIFQMWVAPEYRGQGVATKLLREAIFWARSRCAKLVQLGVTCGDSAAIRLYLREGFRAIGSPEPLRPDSTLLAQTMRLVLE</sequence>
<comment type="caution">
    <text evidence="4">The sequence shown here is derived from an EMBL/GenBank/DDBJ whole genome shotgun (WGS) entry which is preliminary data.</text>
</comment>